<gene>
    <name evidence="1" type="ORF">SAMN05660909_03944</name>
</gene>
<dbReference type="EMBL" id="FNRL01000020">
    <property type="protein sequence ID" value="SEA88285.1"/>
    <property type="molecule type" value="Genomic_DNA"/>
</dbReference>
<organism evidence="1 2">
    <name type="scientific">Chitinophaga terrae</name>
    <name type="common">ex Kim and Jung 2007</name>
    <dbReference type="NCBI Taxonomy" id="408074"/>
    <lineage>
        <taxon>Bacteria</taxon>
        <taxon>Pseudomonadati</taxon>
        <taxon>Bacteroidota</taxon>
        <taxon>Chitinophagia</taxon>
        <taxon>Chitinophagales</taxon>
        <taxon>Chitinophagaceae</taxon>
        <taxon>Chitinophaga</taxon>
    </lineage>
</organism>
<protein>
    <submittedName>
        <fullName evidence="1">Uncharacterized protein</fullName>
    </submittedName>
</protein>
<name>A0A1H4ETB5_9BACT</name>
<dbReference type="Proteomes" id="UP000199656">
    <property type="component" value="Unassembled WGS sequence"/>
</dbReference>
<evidence type="ECO:0000313" key="2">
    <source>
        <dbReference type="Proteomes" id="UP000199656"/>
    </source>
</evidence>
<dbReference type="OrthoDB" id="1149023at2"/>
<reference evidence="2" key="1">
    <citation type="submission" date="2016-10" db="EMBL/GenBank/DDBJ databases">
        <authorList>
            <person name="Varghese N."/>
            <person name="Submissions S."/>
        </authorList>
    </citation>
    <scope>NUCLEOTIDE SEQUENCE [LARGE SCALE GENOMIC DNA]</scope>
    <source>
        <strain evidence="2">DSM 23920</strain>
    </source>
</reference>
<dbReference type="RefSeq" id="WP_089763641.1">
    <property type="nucleotide sequence ID" value="NZ_BKAT01000033.1"/>
</dbReference>
<evidence type="ECO:0000313" key="1">
    <source>
        <dbReference type="EMBL" id="SEA88285.1"/>
    </source>
</evidence>
<sequence>MARLIAYNKKVKMEPIEDYKMVIYGNGKLVTLERNPVAEIAGYRKTGNFAHWSALIGHFDDGNGLYQVPVLLYRPKAGAALERIR</sequence>
<dbReference type="STRING" id="408074.SAMN05660909_03944"/>
<proteinExistence type="predicted"/>
<keyword evidence="2" id="KW-1185">Reference proteome</keyword>
<accession>A0A1H4ETB5</accession>
<dbReference type="AlphaFoldDB" id="A0A1H4ETB5"/>